<proteinExistence type="predicted"/>
<evidence type="ECO:0000313" key="1">
    <source>
        <dbReference type="EMBL" id="DAF45580.1"/>
    </source>
</evidence>
<name>A0A8S5S3K0_9CAUD</name>
<organism evidence="1">
    <name type="scientific">Siphoviridae sp. ctBLh2</name>
    <dbReference type="NCBI Taxonomy" id="2827803"/>
    <lineage>
        <taxon>Viruses</taxon>
        <taxon>Duplodnaviria</taxon>
        <taxon>Heunggongvirae</taxon>
        <taxon>Uroviricota</taxon>
        <taxon>Caudoviricetes</taxon>
    </lineage>
</organism>
<sequence>MNNWSFWRSGAGFMARSPRNENDFCCGGGCIRM</sequence>
<accession>A0A8S5S3K0</accession>
<dbReference type="EMBL" id="BK032514">
    <property type="protein sequence ID" value="DAF45580.1"/>
    <property type="molecule type" value="Genomic_DNA"/>
</dbReference>
<protein>
    <submittedName>
        <fullName evidence="1">Oxidoreductase-like protein</fullName>
    </submittedName>
</protein>
<reference evidence="1" key="1">
    <citation type="journal article" date="2021" name="Proc. Natl. Acad. Sci. U.S.A.">
        <title>A Catalog of Tens of Thousands of Viruses from Human Metagenomes Reveals Hidden Associations with Chronic Diseases.</title>
        <authorList>
            <person name="Tisza M.J."/>
            <person name="Buck C.B."/>
        </authorList>
    </citation>
    <scope>NUCLEOTIDE SEQUENCE</scope>
    <source>
        <strain evidence="1">CtBLh2</strain>
    </source>
</reference>